<reference evidence="3 4" key="1">
    <citation type="journal article" date="2013" name="Proc. Natl. Acad. Sci. U.S.A.">
        <title>Bats carry pathogenic hepadnaviruses antigenically related to hepatitis B virus and capable of infecting human hepatocytes.</title>
        <authorList>
            <person name="Drexler J.F."/>
            <person name="Geipel A."/>
            <person name="Konig A."/>
            <person name="Corman V.M."/>
            <person name="van Riel D."/>
            <person name="Leijten L.M."/>
            <person name="Bremer C.M."/>
            <person name="Rasche A."/>
            <person name="Cottontail V.M."/>
            <person name="Maganga G.D."/>
            <person name="Schlegel M."/>
            <person name="Muller M.A."/>
            <person name="Adam A."/>
            <person name="Klose S.M."/>
            <person name="Borges Carneiro A.J."/>
            <person name="Stocker A."/>
            <person name="Franke C.R."/>
            <person name="Gloza-Rausch F."/>
            <person name="Geyer J."/>
            <person name="Annan A."/>
            <person name="Adu-Sarkodie Y."/>
            <person name="Oppong S."/>
            <person name="Binger T."/>
            <person name="Vallo P."/>
            <person name="Tschapka M."/>
            <person name="Ulrich R.G."/>
            <person name="Gerlich W.H."/>
            <person name="Leroy E."/>
            <person name="Kuiken T."/>
            <person name="Glebe D."/>
            <person name="Drosten C."/>
        </authorList>
    </citation>
    <scope>NUCLEOTIDE SEQUENCE [LARGE SCALE GENOMIC DNA]</scope>
    <source>
        <strain evidence="3">TBHBV/Pan372/Uro_bil/PAN/2010</strain>
    </source>
</reference>
<feature type="region of interest" description="Disordered" evidence="2">
    <location>
        <begin position="23"/>
        <end position="53"/>
    </location>
</feature>
<accession>U3M9X2</accession>
<dbReference type="Pfam" id="PF00739">
    <property type="entry name" value="X"/>
    <property type="match status" value="1"/>
</dbReference>
<comment type="function">
    <text evidence="1">Multifunctional protein that may modulate protein degradation pathways, apoptosis, transcription, signal transduction, cell cycle progress, and genetic stability by directly or indirectly interacting with host factors.</text>
</comment>
<protein>
    <recommendedName>
        <fullName evidence="1">Protein X</fullName>
    </recommendedName>
    <alternativeName>
        <fullName evidence="1">HBx</fullName>
    </alternativeName>
    <alternativeName>
        <fullName evidence="1">Peptide X</fullName>
    </alternativeName>
    <alternativeName>
        <fullName evidence="1">pX</fullName>
    </alternativeName>
</protein>
<sequence>MAARMLCHYDTARDILHLRPLRGQSSGPALAGTPAAQAASPPPPVSPDHRPDLSLRALPACATSDAGPCVLRFTSADLRRLATPVNICHSLTRRTRGHPWTLNNMDSWTWLMINREVGPRIEYVLVAGGCRHKLQ</sequence>
<feature type="compositionally biased region" description="Low complexity" evidence="2">
    <location>
        <begin position="28"/>
        <end position="39"/>
    </location>
</feature>
<dbReference type="InterPro" id="IPR000236">
    <property type="entry name" value="Transactivation_prot_X"/>
</dbReference>
<comment type="subcellular location">
    <subcellularLocation>
        <location evidence="1">Host cytoplasm</location>
    </subcellularLocation>
    <subcellularLocation>
        <location evidence="1">Host nucleus</location>
    </subcellularLocation>
    <subcellularLocation>
        <location evidence="1">Host mitochondrion</location>
    </subcellularLocation>
</comment>
<dbReference type="EMBL" id="KC790378">
    <property type="protein sequence ID" value="AGW01283.1"/>
    <property type="molecule type" value="Genomic_DNA"/>
</dbReference>
<comment type="similarity">
    <text evidence="1">Belongs to the orthohepadnavirus protein X family.</text>
</comment>
<evidence type="ECO:0000313" key="4">
    <source>
        <dbReference type="Proteomes" id="UP000143442"/>
    </source>
</evidence>
<keyword evidence="1" id="KW-1035">Host cytoplasm</keyword>
<dbReference type="GO" id="GO:0042025">
    <property type="term" value="C:host cell nucleus"/>
    <property type="evidence" value="ECO:0007669"/>
    <property type="project" value="UniProtKB-SubCell"/>
</dbReference>
<dbReference type="Proteomes" id="UP000143442">
    <property type="component" value="Segment"/>
</dbReference>
<dbReference type="RefSeq" id="YP_009046001.1">
    <property type="nucleotide sequence ID" value="NC_024445.1"/>
</dbReference>
<evidence type="ECO:0000256" key="1">
    <source>
        <dbReference type="RuleBase" id="RU361181"/>
    </source>
</evidence>
<evidence type="ECO:0000256" key="2">
    <source>
        <dbReference type="SAM" id="MobiDB-lite"/>
    </source>
</evidence>
<keyword evidence="1" id="KW-1048">Host nucleus</keyword>
<dbReference type="OrthoDB" id="20330at10239"/>
<dbReference type="KEGG" id="vg:19737434"/>
<dbReference type="GO" id="GO:0019079">
    <property type="term" value="P:viral genome replication"/>
    <property type="evidence" value="ECO:0007669"/>
    <property type="project" value="InterPro"/>
</dbReference>
<organism evidence="3 4">
    <name type="scientific">Tent-making bat hepatitis B virus</name>
    <dbReference type="NCBI Taxonomy" id="1508712"/>
    <lineage>
        <taxon>Viruses</taxon>
        <taxon>Riboviria</taxon>
        <taxon>Pararnavirae</taxon>
        <taxon>Artverviricota</taxon>
        <taxon>Revtraviricetes</taxon>
        <taxon>Blubervirales</taxon>
        <taxon>Hepadnaviridae</taxon>
        <taxon>Orthohepadnavirus</taxon>
        <taxon>Orthohepadnavirus tabernarii</taxon>
    </lineage>
</organism>
<proteinExistence type="inferred from homology"/>
<keyword evidence="1" id="KW-0945">Host-virus interaction</keyword>
<evidence type="ECO:0000313" key="3">
    <source>
        <dbReference type="EMBL" id="AGW01283.1"/>
    </source>
</evidence>
<comment type="subunit">
    <text evidence="1">May form homodimer.</text>
</comment>
<name>U3M9X2_9HEPA</name>
<gene>
    <name evidence="1" type="primary">X</name>
</gene>
<dbReference type="GO" id="GO:0033650">
    <property type="term" value="C:host cell mitochondrion"/>
    <property type="evidence" value="ECO:0007669"/>
    <property type="project" value="UniProtKB-SubCell"/>
</dbReference>
<keyword evidence="1" id="KW-1045">Host mitochondrion</keyword>